<dbReference type="EMBL" id="OD004899">
    <property type="protein sequence ID" value="CAD7410656.1"/>
    <property type="molecule type" value="Genomic_DNA"/>
</dbReference>
<reference evidence="1" key="1">
    <citation type="submission" date="2020-11" db="EMBL/GenBank/DDBJ databases">
        <authorList>
            <person name="Tran Van P."/>
        </authorList>
    </citation>
    <scope>NUCLEOTIDE SEQUENCE</scope>
</reference>
<dbReference type="AlphaFoldDB" id="A0A7R9DCD8"/>
<proteinExistence type="predicted"/>
<evidence type="ECO:0000313" key="1">
    <source>
        <dbReference type="EMBL" id="CAD7410656.1"/>
    </source>
</evidence>
<organism evidence="1">
    <name type="scientific">Timema poppense</name>
    <name type="common">Walking stick</name>
    <dbReference type="NCBI Taxonomy" id="170557"/>
    <lineage>
        <taxon>Eukaryota</taxon>
        <taxon>Metazoa</taxon>
        <taxon>Ecdysozoa</taxon>
        <taxon>Arthropoda</taxon>
        <taxon>Hexapoda</taxon>
        <taxon>Insecta</taxon>
        <taxon>Pterygota</taxon>
        <taxon>Neoptera</taxon>
        <taxon>Polyneoptera</taxon>
        <taxon>Phasmatodea</taxon>
        <taxon>Timematodea</taxon>
        <taxon>Timematoidea</taxon>
        <taxon>Timematidae</taxon>
        <taxon>Timema</taxon>
    </lineage>
</organism>
<accession>A0A7R9DCD8</accession>
<gene>
    <name evidence="1" type="ORF">TPSB3V08_LOCUS7476</name>
</gene>
<protein>
    <submittedName>
        <fullName evidence="1">Uncharacterized protein</fullName>
    </submittedName>
</protein>
<name>A0A7R9DCD8_TIMPO</name>
<sequence length="344" mass="38793">MCNLARECGVGRATVHDPKKKRQKIVEHVKTMGSAPGKQRGHDISEADLNSWFEGNSEEIEQMMTGLQLYWWLCGFSLFQHLRESEGATLSTTVDSAAQHNPISVYHKVNDVENARKSEKNGGHLEGEIPGLEWETLGGRDTRSRVGDARHWRVSSHSLVNIQCWWRQGPSNTGLAASPTTDKRLKISLTVQPNSIFPPSFHTYRRREEDPETSPEVAANPLGWWGTLNDLKYLPDTLNLVLNSRWFCDQERHQRRVLILHTGLSTVHIRQERSLGVLRKPAHFPRVANNAQALYAITCVALPSRTVTLSTLCAGIEERLTPLFDIIGLEIPPPIFSFLDAIRI</sequence>